<feature type="region of interest" description="Disordered" evidence="1">
    <location>
        <begin position="236"/>
        <end position="258"/>
    </location>
</feature>
<feature type="transmembrane region" description="Helical" evidence="2">
    <location>
        <begin position="25"/>
        <end position="47"/>
    </location>
</feature>
<evidence type="ECO:0000313" key="3">
    <source>
        <dbReference type="EMBL" id="WFP16909.1"/>
    </source>
</evidence>
<feature type="transmembrane region" description="Helical" evidence="2">
    <location>
        <begin position="54"/>
        <end position="71"/>
    </location>
</feature>
<name>A0ABY8H6Y4_9MICC</name>
<keyword evidence="2" id="KW-0472">Membrane</keyword>
<sequence length="258" mass="27594">MTLSAEQSSPALATFDRTTARWGRITMIIGLMVSLSAPLYLVFFAGLDLNTTRILTAFLAVAAVFGVLWIVEPLTYFPILGQSAMYQVFMIGNISNKLLPAAMMAQTTVGAKAGTRRGELAALMAISGAVVVHLLSLLIFVGILGTWVVSIIPADVIGVIQSFIVPSVLGGVLIQAIVSQKAPRTTVIAFVLATVMTFVLIPVFPAMAFYGTFIVVFATAALAWFLRTRSSTADTADAENENVDAPATRHHDQEVTER</sequence>
<evidence type="ECO:0008006" key="5">
    <source>
        <dbReference type="Google" id="ProtNLM"/>
    </source>
</evidence>
<organism evidence="3 4">
    <name type="scientific">Citricoccus muralis</name>
    <dbReference type="NCBI Taxonomy" id="169134"/>
    <lineage>
        <taxon>Bacteria</taxon>
        <taxon>Bacillati</taxon>
        <taxon>Actinomycetota</taxon>
        <taxon>Actinomycetes</taxon>
        <taxon>Micrococcales</taxon>
        <taxon>Micrococcaceae</taxon>
        <taxon>Citricoccus</taxon>
    </lineage>
</organism>
<evidence type="ECO:0000256" key="1">
    <source>
        <dbReference type="SAM" id="MobiDB-lite"/>
    </source>
</evidence>
<keyword evidence="2" id="KW-0812">Transmembrane</keyword>
<dbReference type="EMBL" id="CP121252">
    <property type="protein sequence ID" value="WFP16909.1"/>
    <property type="molecule type" value="Genomic_DNA"/>
</dbReference>
<feature type="transmembrane region" description="Helical" evidence="2">
    <location>
        <begin position="77"/>
        <end position="99"/>
    </location>
</feature>
<feature type="transmembrane region" description="Helical" evidence="2">
    <location>
        <begin position="185"/>
        <end position="201"/>
    </location>
</feature>
<evidence type="ECO:0000256" key="2">
    <source>
        <dbReference type="SAM" id="Phobius"/>
    </source>
</evidence>
<feature type="transmembrane region" description="Helical" evidence="2">
    <location>
        <begin position="120"/>
        <end position="144"/>
    </location>
</feature>
<dbReference type="Proteomes" id="UP001219037">
    <property type="component" value="Chromosome"/>
</dbReference>
<proteinExistence type="predicted"/>
<protein>
    <recommendedName>
        <fullName evidence="5">Lysylphosphatidylglycerol synthase-like protein</fullName>
    </recommendedName>
</protein>
<feature type="compositionally biased region" description="Basic and acidic residues" evidence="1">
    <location>
        <begin position="247"/>
        <end position="258"/>
    </location>
</feature>
<accession>A0ABY8H6Y4</accession>
<gene>
    <name evidence="3" type="ORF">P8192_01935</name>
</gene>
<feature type="transmembrane region" description="Helical" evidence="2">
    <location>
        <begin position="207"/>
        <end position="226"/>
    </location>
</feature>
<keyword evidence="4" id="KW-1185">Reference proteome</keyword>
<dbReference type="RefSeq" id="WP_278158044.1">
    <property type="nucleotide sequence ID" value="NZ_CP121252.1"/>
</dbReference>
<evidence type="ECO:0000313" key="4">
    <source>
        <dbReference type="Proteomes" id="UP001219037"/>
    </source>
</evidence>
<reference evidence="3 4" key="1">
    <citation type="submission" date="2023-04" db="EMBL/GenBank/DDBJ databases">
        <title>Funneling lignin-derived compounds into biodiesel using alkali-halophilic Citricoccus sp. P2.</title>
        <authorList>
            <person name="Luo C.-B."/>
        </authorList>
    </citation>
    <scope>NUCLEOTIDE SEQUENCE [LARGE SCALE GENOMIC DNA]</scope>
    <source>
        <strain evidence="3 4">P2</strain>
    </source>
</reference>
<feature type="transmembrane region" description="Helical" evidence="2">
    <location>
        <begin position="156"/>
        <end position="178"/>
    </location>
</feature>
<keyword evidence="2" id="KW-1133">Transmembrane helix</keyword>